<evidence type="ECO:0000256" key="2">
    <source>
        <dbReference type="SAM" id="Phobius"/>
    </source>
</evidence>
<evidence type="ECO:0000256" key="1">
    <source>
        <dbReference type="SAM" id="MobiDB-lite"/>
    </source>
</evidence>
<keyword evidence="2" id="KW-0812">Transmembrane</keyword>
<reference evidence="3 4" key="1">
    <citation type="submission" date="2017-12" db="EMBL/GenBank/DDBJ databases">
        <title>The draft genome sequence of Brumimicrobium saltpan LHR20.</title>
        <authorList>
            <person name="Do Z.-J."/>
            <person name="Luo H.-R."/>
        </authorList>
    </citation>
    <scope>NUCLEOTIDE SEQUENCE [LARGE SCALE GENOMIC DNA]</scope>
    <source>
        <strain evidence="3 4">LHR20</strain>
    </source>
</reference>
<dbReference type="EMBL" id="PJNI01000001">
    <property type="protein sequence ID" value="PKR82239.1"/>
    <property type="molecule type" value="Genomic_DNA"/>
</dbReference>
<feature type="compositionally biased region" description="Polar residues" evidence="1">
    <location>
        <begin position="306"/>
        <end position="321"/>
    </location>
</feature>
<proteinExistence type="predicted"/>
<accession>A0A2I0R6R4</accession>
<keyword evidence="4" id="KW-1185">Reference proteome</keyword>
<keyword evidence="2" id="KW-1133">Transmembrane helix</keyword>
<gene>
    <name evidence="3" type="ORF">CW751_02590</name>
</gene>
<name>A0A2I0R6R4_9FLAO</name>
<organism evidence="3 4">
    <name type="scientific">Brumimicrobium salinarum</name>
    <dbReference type="NCBI Taxonomy" id="2058658"/>
    <lineage>
        <taxon>Bacteria</taxon>
        <taxon>Pseudomonadati</taxon>
        <taxon>Bacteroidota</taxon>
        <taxon>Flavobacteriia</taxon>
        <taxon>Flavobacteriales</taxon>
        <taxon>Crocinitomicaceae</taxon>
        <taxon>Brumimicrobium</taxon>
    </lineage>
</organism>
<feature type="transmembrane region" description="Helical" evidence="2">
    <location>
        <begin position="269"/>
        <end position="288"/>
    </location>
</feature>
<feature type="region of interest" description="Disordered" evidence="1">
    <location>
        <begin position="298"/>
        <end position="321"/>
    </location>
</feature>
<evidence type="ECO:0000313" key="3">
    <source>
        <dbReference type="EMBL" id="PKR82239.1"/>
    </source>
</evidence>
<protein>
    <submittedName>
        <fullName evidence="3">Uncharacterized protein</fullName>
    </submittedName>
</protein>
<dbReference type="RefSeq" id="WP_101333387.1">
    <property type="nucleotide sequence ID" value="NZ_PJNI01000001.1"/>
</dbReference>
<comment type="caution">
    <text evidence="3">The sequence shown here is derived from an EMBL/GenBank/DDBJ whole genome shotgun (WGS) entry which is preliminary data.</text>
</comment>
<dbReference type="Proteomes" id="UP000236654">
    <property type="component" value="Unassembled WGS sequence"/>
</dbReference>
<dbReference type="AlphaFoldDB" id="A0A2I0R6R4"/>
<dbReference type="OrthoDB" id="1466455at2"/>
<keyword evidence="2" id="KW-0472">Membrane</keyword>
<sequence length="321" mass="37882">MRFVSPNRIAAFYQKNVDFTADNNIEQLIQQIEHSFKKVEKIEVFGFSYFKDELLFPLQQLKKNKNILNFYSQVEQNTRLVKYLVSQGLQIDQLEGSYTGKEDLISEKHQFYLMDYLLPILKRQIYCSINKKHLVHLKLHLEFANFLPIEKRKHLHQSVSLFLNQEIRHLEFSSTYNLQLKISSVFNAEFVDILNLLDAHYYTDKIKFRTTALQLVENLQLSNQQIEVIKNSLLALDFKLEDGNKTQHLNKHPSFNKEKSEQHKHLTPSPLFVVSALVVFINIVYFIWSYKTQKPTDESINKSGKLHQQQGTNQRLDTINF</sequence>
<evidence type="ECO:0000313" key="4">
    <source>
        <dbReference type="Proteomes" id="UP000236654"/>
    </source>
</evidence>